<gene>
    <name evidence="1" type="primary">mptD</name>
    <name evidence="3" type="ORF">P0O15_09790</name>
</gene>
<name>A0ABT5X9R3_9EURY</name>
<protein>
    <recommendedName>
        <fullName evidence="1">Dihydroneopterin aldolase</fullName>
        <shortName evidence="1">DHNA</shortName>
        <ecNumber evidence="1">4.1.2.25</ecNumber>
    </recommendedName>
    <alternativeName>
        <fullName evidence="1">7,8-dihydroneopterin aldolase</fullName>
    </alternativeName>
</protein>
<dbReference type="InterPro" id="IPR027508">
    <property type="entry name" value="DHN_aldolase_MptD"/>
</dbReference>
<accession>A0ABT5X9R3</accession>
<evidence type="ECO:0000313" key="4">
    <source>
        <dbReference type="Proteomes" id="UP001220010"/>
    </source>
</evidence>
<evidence type="ECO:0000313" key="3">
    <source>
        <dbReference type="EMBL" id="MDF0591449.1"/>
    </source>
</evidence>
<dbReference type="EMBL" id="JARFPK010000041">
    <property type="protein sequence ID" value="MDF0591449.1"/>
    <property type="molecule type" value="Genomic_DNA"/>
</dbReference>
<dbReference type="RefSeq" id="WP_316967182.1">
    <property type="nucleotide sequence ID" value="NZ_JARFPK010000041.1"/>
</dbReference>
<dbReference type="InterPro" id="IPR007181">
    <property type="entry name" value="MtpD_C"/>
</dbReference>
<dbReference type="InterPro" id="IPR036839">
    <property type="entry name" value="MptD_sf"/>
</dbReference>
<feature type="binding site" evidence="1">
    <location>
        <position position="105"/>
    </location>
    <ligand>
        <name>substrate</name>
    </ligand>
</feature>
<proteinExistence type="inferred from homology"/>
<evidence type="ECO:0000256" key="1">
    <source>
        <dbReference type="HAMAP-Rule" id="MF_02130"/>
    </source>
</evidence>
<dbReference type="EC" id="4.1.2.25" evidence="1"/>
<dbReference type="SUPFAM" id="SSF143560">
    <property type="entry name" value="MK0786-like"/>
    <property type="match status" value="1"/>
</dbReference>
<comment type="catalytic activity">
    <reaction evidence="1">
        <text>7,8-dihydroneopterin = 6-hydroxymethyl-7,8-dihydropterin + glycolaldehyde</text>
        <dbReference type="Rhea" id="RHEA:10540"/>
        <dbReference type="ChEBI" id="CHEBI:17001"/>
        <dbReference type="ChEBI" id="CHEBI:17071"/>
        <dbReference type="ChEBI" id="CHEBI:44841"/>
        <dbReference type="EC" id="4.1.2.25"/>
    </reaction>
</comment>
<feature type="binding site" evidence="1">
    <location>
        <position position="11"/>
    </location>
    <ligand>
        <name>substrate</name>
    </ligand>
</feature>
<dbReference type="HAMAP" id="MF_02130">
    <property type="entry name" value="DHNA_arch"/>
    <property type="match status" value="1"/>
</dbReference>
<comment type="caution">
    <text evidence="3">The sequence shown here is derived from an EMBL/GenBank/DDBJ whole genome shotgun (WGS) entry which is preliminary data.</text>
</comment>
<sequence>MATKREEAAFEAGIKLGAIYHQFVGAPVSKETAETLEAAMEESISLQPHVRSVSVKIDREMLQKNVFGYGELSGKMIRALVEIDCDGAVVRAKLEYDPKIDYPLMSLLD</sequence>
<organism evidence="3 4">
    <name type="scientific">Candidatus Methanocrinis natronophilus</name>
    <dbReference type="NCBI Taxonomy" id="3033396"/>
    <lineage>
        <taxon>Archaea</taxon>
        <taxon>Methanobacteriati</taxon>
        <taxon>Methanobacteriota</taxon>
        <taxon>Stenosarchaea group</taxon>
        <taxon>Methanomicrobia</taxon>
        <taxon>Methanotrichales</taxon>
        <taxon>Methanotrichaceae</taxon>
        <taxon>Methanocrinis</taxon>
    </lineage>
</organism>
<dbReference type="Gene3D" id="3.30.1300.20">
    <property type="entry name" value="7,8-dihydroneopterin aldolase (MptD)"/>
    <property type="match status" value="1"/>
</dbReference>
<comment type="subunit">
    <text evidence="1">Homotetramer.</text>
</comment>
<dbReference type="Proteomes" id="UP001220010">
    <property type="component" value="Unassembled WGS sequence"/>
</dbReference>
<comment type="function">
    <text evidence="1">Catalyzes the conversion of 7,8-dihydroneopterin (H2Neo) to 6-hydroxymethyl-7,8-dihydropterin (6-HMD).</text>
</comment>
<dbReference type="Pfam" id="PF04038">
    <property type="entry name" value="DHNA"/>
    <property type="match status" value="1"/>
</dbReference>
<reference evidence="3 4" key="1">
    <citation type="submission" date="2023-03" db="EMBL/GenBank/DDBJ databases">
        <title>WGS of Methanotrichaceae archaeon Mx.</title>
        <authorList>
            <person name="Sorokin D.Y."/>
            <person name="Merkel A.Y."/>
        </authorList>
    </citation>
    <scope>NUCLEOTIDE SEQUENCE [LARGE SCALE GENOMIC DNA]</scope>
    <source>
        <strain evidence="3 4">Mx</strain>
    </source>
</reference>
<keyword evidence="1" id="KW-0456">Lyase</keyword>
<keyword evidence="4" id="KW-1185">Reference proteome</keyword>
<evidence type="ECO:0000259" key="2">
    <source>
        <dbReference type="Pfam" id="PF04038"/>
    </source>
</evidence>
<comment type="similarity">
    <text evidence="1">Belongs to the archaeal dihydroneopterin aldolase family.</text>
</comment>
<feature type="domain" description="Dihydroneopterin aldolase MtpD C-terminal" evidence="2">
    <location>
        <begin position="3"/>
        <end position="107"/>
    </location>
</feature>
<comment type="pathway">
    <text evidence="1">Cofactor biosynthesis; 5,6,7,8-tetrahydromethanopterin biosynthesis.</text>
</comment>